<evidence type="ECO:0000313" key="3">
    <source>
        <dbReference type="Proteomes" id="UP000245683"/>
    </source>
</evidence>
<feature type="transmembrane region" description="Helical" evidence="1">
    <location>
        <begin position="112"/>
        <end position="133"/>
    </location>
</feature>
<protein>
    <submittedName>
        <fullName evidence="2">Uncharacterized protein</fullName>
    </submittedName>
</protein>
<evidence type="ECO:0000256" key="1">
    <source>
        <dbReference type="SAM" id="Phobius"/>
    </source>
</evidence>
<proteinExistence type="predicted"/>
<dbReference type="AlphaFoldDB" id="A0A317KGI9"/>
<keyword evidence="1" id="KW-0472">Membrane</keyword>
<sequence length="134" mass="13905">MATQTLGAAKIMVGEQNATRTRRNRYLLPAADGTLVDATLSSGLFDPWPSIDIAGVKHRTGPRIPVLLQILIALPFLLVLAGGGLIGGLIGGTAMVINIAIARGRQSTPVKALLMLCVLGAFLLVLGIIGALLQ</sequence>
<gene>
    <name evidence="2" type="ORF">DLJ46_02505</name>
</gene>
<accession>A0A317KGI9</accession>
<evidence type="ECO:0000313" key="2">
    <source>
        <dbReference type="EMBL" id="PWU52702.1"/>
    </source>
</evidence>
<dbReference type="EMBL" id="QGSV01000060">
    <property type="protein sequence ID" value="PWU52702.1"/>
    <property type="molecule type" value="Genomic_DNA"/>
</dbReference>
<reference evidence="3" key="1">
    <citation type="submission" date="2018-05" db="EMBL/GenBank/DDBJ databases">
        <title>Micromonospora globispora sp. nov. and Micromonospora rugosa sp. nov., isolated from marine sediment.</title>
        <authorList>
            <person name="Carro L."/>
            <person name="Aysel V."/>
            <person name="Cetin D."/>
            <person name="Igual J.M."/>
            <person name="Klenk H.-P."/>
            <person name="Trujillo M.E."/>
            <person name="Sahin N."/>
        </authorList>
    </citation>
    <scope>NUCLEOTIDE SEQUENCE [LARGE SCALE GENOMIC DNA]</scope>
    <source>
        <strain evidence="3">S2904</strain>
    </source>
</reference>
<keyword evidence="3" id="KW-1185">Reference proteome</keyword>
<comment type="caution">
    <text evidence="2">The sequence shown here is derived from an EMBL/GenBank/DDBJ whole genome shotgun (WGS) entry which is preliminary data.</text>
</comment>
<name>A0A317KGI9_9ACTN</name>
<keyword evidence="1" id="KW-1133">Transmembrane helix</keyword>
<keyword evidence="1" id="KW-0812">Transmembrane</keyword>
<feature type="transmembrane region" description="Helical" evidence="1">
    <location>
        <begin position="67"/>
        <end position="100"/>
    </location>
</feature>
<organism evidence="2 3">
    <name type="scientific">Micromonospora globispora</name>
    <dbReference type="NCBI Taxonomy" id="1450148"/>
    <lineage>
        <taxon>Bacteria</taxon>
        <taxon>Bacillati</taxon>
        <taxon>Actinomycetota</taxon>
        <taxon>Actinomycetes</taxon>
        <taxon>Micromonosporales</taxon>
        <taxon>Micromonosporaceae</taxon>
        <taxon>Micromonospora</taxon>
    </lineage>
</organism>
<dbReference type="Proteomes" id="UP000245683">
    <property type="component" value="Unassembled WGS sequence"/>
</dbReference>